<protein>
    <submittedName>
        <fullName evidence="11">Uncharacterized protein</fullName>
    </submittedName>
</protein>
<dbReference type="Pfam" id="PF02949">
    <property type="entry name" value="7tm_6"/>
    <property type="match status" value="1"/>
</dbReference>
<evidence type="ECO:0000256" key="10">
    <source>
        <dbReference type="SAM" id="Phobius"/>
    </source>
</evidence>
<proteinExistence type="predicted"/>
<dbReference type="PANTHER" id="PTHR21137">
    <property type="entry name" value="ODORANT RECEPTOR"/>
    <property type="match status" value="1"/>
</dbReference>
<evidence type="ECO:0000256" key="9">
    <source>
        <dbReference type="ARBA" id="ARBA00023224"/>
    </source>
</evidence>
<keyword evidence="9" id="KW-0807">Transducer</keyword>
<comment type="subcellular location">
    <subcellularLocation>
        <location evidence="1">Cell membrane</location>
        <topology evidence="1">Multi-pass membrane protein</topology>
    </subcellularLocation>
</comment>
<keyword evidence="4 10" id="KW-0812">Transmembrane</keyword>
<evidence type="ECO:0000313" key="12">
    <source>
        <dbReference type="Proteomes" id="UP001152888"/>
    </source>
</evidence>
<evidence type="ECO:0000256" key="7">
    <source>
        <dbReference type="ARBA" id="ARBA00023136"/>
    </source>
</evidence>
<dbReference type="PANTHER" id="PTHR21137:SF35">
    <property type="entry name" value="ODORANT RECEPTOR 19A-RELATED"/>
    <property type="match status" value="1"/>
</dbReference>
<evidence type="ECO:0000256" key="2">
    <source>
        <dbReference type="ARBA" id="ARBA00022475"/>
    </source>
</evidence>
<evidence type="ECO:0000313" key="11">
    <source>
        <dbReference type="EMBL" id="CAH1969622.1"/>
    </source>
</evidence>
<keyword evidence="5" id="KW-0552">Olfaction</keyword>
<keyword evidence="12" id="KW-1185">Reference proteome</keyword>
<reference evidence="11" key="1">
    <citation type="submission" date="2022-03" db="EMBL/GenBank/DDBJ databases">
        <authorList>
            <person name="Sayadi A."/>
        </authorList>
    </citation>
    <scope>NUCLEOTIDE SEQUENCE</scope>
</reference>
<evidence type="ECO:0000256" key="3">
    <source>
        <dbReference type="ARBA" id="ARBA00022606"/>
    </source>
</evidence>
<keyword evidence="6 10" id="KW-1133">Transmembrane helix</keyword>
<dbReference type="GO" id="GO:0005549">
    <property type="term" value="F:odorant binding"/>
    <property type="evidence" value="ECO:0007669"/>
    <property type="project" value="InterPro"/>
</dbReference>
<organism evidence="11 12">
    <name type="scientific">Acanthoscelides obtectus</name>
    <name type="common">Bean weevil</name>
    <name type="synonym">Bruchus obtectus</name>
    <dbReference type="NCBI Taxonomy" id="200917"/>
    <lineage>
        <taxon>Eukaryota</taxon>
        <taxon>Metazoa</taxon>
        <taxon>Ecdysozoa</taxon>
        <taxon>Arthropoda</taxon>
        <taxon>Hexapoda</taxon>
        <taxon>Insecta</taxon>
        <taxon>Pterygota</taxon>
        <taxon>Neoptera</taxon>
        <taxon>Endopterygota</taxon>
        <taxon>Coleoptera</taxon>
        <taxon>Polyphaga</taxon>
        <taxon>Cucujiformia</taxon>
        <taxon>Chrysomeloidea</taxon>
        <taxon>Chrysomelidae</taxon>
        <taxon>Bruchinae</taxon>
        <taxon>Bruchini</taxon>
        <taxon>Acanthoscelides</taxon>
    </lineage>
</organism>
<dbReference type="GO" id="GO:0004984">
    <property type="term" value="F:olfactory receptor activity"/>
    <property type="evidence" value="ECO:0007669"/>
    <property type="project" value="InterPro"/>
</dbReference>
<dbReference type="OrthoDB" id="6597368at2759"/>
<keyword evidence="2" id="KW-1003">Cell membrane</keyword>
<keyword evidence="8" id="KW-0675">Receptor</keyword>
<feature type="transmembrane region" description="Helical" evidence="10">
    <location>
        <begin position="42"/>
        <end position="62"/>
    </location>
</feature>
<name>A0A9P0KB88_ACAOB</name>
<keyword evidence="7 10" id="KW-0472">Membrane</keyword>
<evidence type="ECO:0000256" key="5">
    <source>
        <dbReference type="ARBA" id="ARBA00022725"/>
    </source>
</evidence>
<dbReference type="Proteomes" id="UP001152888">
    <property type="component" value="Unassembled WGS sequence"/>
</dbReference>
<comment type="caution">
    <text evidence="11">The sequence shown here is derived from an EMBL/GenBank/DDBJ whole genome shotgun (WGS) entry which is preliminary data.</text>
</comment>
<evidence type="ECO:0000256" key="6">
    <source>
        <dbReference type="ARBA" id="ARBA00022989"/>
    </source>
</evidence>
<evidence type="ECO:0000256" key="1">
    <source>
        <dbReference type="ARBA" id="ARBA00004651"/>
    </source>
</evidence>
<sequence>MRKTKNIDASELPFYIWQSNWIKTDKDFKRAMIFTMARSKRALYLTAGDFVPLTLSTFVAIIKASYSFYTVIKKTTG</sequence>
<dbReference type="GO" id="GO:0005886">
    <property type="term" value="C:plasma membrane"/>
    <property type="evidence" value="ECO:0007669"/>
    <property type="project" value="UniProtKB-SubCell"/>
</dbReference>
<dbReference type="EMBL" id="CAKOFQ010006765">
    <property type="protein sequence ID" value="CAH1969622.1"/>
    <property type="molecule type" value="Genomic_DNA"/>
</dbReference>
<evidence type="ECO:0000256" key="4">
    <source>
        <dbReference type="ARBA" id="ARBA00022692"/>
    </source>
</evidence>
<evidence type="ECO:0000256" key="8">
    <source>
        <dbReference type="ARBA" id="ARBA00023170"/>
    </source>
</evidence>
<keyword evidence="3" id="KW-0716">Sensory transduction</keyword>
<gene>
    <name evidence="11" type="ORF">ACAOBT_LOCUS8502</name>
</gene>
<dbReference type="InterPro" id="IPR004117">
    <property type="entry name" value="7tm6_olfct_rcpt"/>
</dbReference>
<dbReference type="AlphaFoldDB" id="A0A9P0KB88"/>
<dbReference type="GO" id="GO:0007165">
    <property type="term" value="P:signal transduction"/>
    <property type="evidence" value="ECO:0007669"/>
    <property type="project" value="UniProtKB-KW"/>
</dbReference>
<accession>A0A9P0KB88</accession>